<proteinExistence type="predicted"/>
<dbReference type="Proteomes" id="UP000030111">
    <property type="component" value="Unassembled WGS sequence"/>
</dbReference>
<evidence type="ECO:0008006" key="4">
    <source>
        <dbReference type="Google" id="ProtNLM"/>
    </source>
</evidence>
<accession>A0A0A2MGT5</accession>
<dbReference type="Gene3D" id="3.40.50.1240">
    <property type="entry name" value="Phosphoglycerate mutase-like"/>
    <property type="match status" value="1"/>
</dbReference>
<feature type="signal peptide" evidence="1">
    <location>
        <begin position="1"/>
        <end position="20"/>
    </location>
</feature>
<dbReference type="InterPro" id="IPR029033">
    <property type="entry name" value="His_PPase_superfam"/>
</dbReference>
<evidence type="ECO:0000256" key="1">
    <source>
        <dbReference type="SAM" id="SignalP"/>
    </source>
</evidence>
<gene>
    <name evidence="2" type="ORF">Q766_15685</name>
</gene>
<dbReference type="OrthoDB" id="3296006at2"/>
<dbReference type="eggNOG" id="COG0406">
    <property type="taxonomic scope" value="Bacteria"/>
</dbReference>
<dbReference type="CDD" id="cd07067">
    <property type="entry name" value="HP_PGM_like"/>
    <property type="match status" value="1"/>
</dbReference>
<keyword evidence="1" id="KW-0732">Signal</keyword>
<sequence length="160" mass="18082">MKQIYLIFSLFLITSLYSQEATTTIYLIRHAEKADNSKDPELSAAGTTRAQKWAKYFKAKPIDYFFVTQYQITALTAWPIAEAQDKHLFETYDPTLPLMGLANKYRGKTLLITGHSNTIPAAINELLGSEVYTDIPETEFGNLYIITITGAKISHTRIKP</sequence>
<evidence type="ECO:0000313" key="2">
    <source>
        <dbReference type="EMBL" id="KGO91882.1"/>
    </source>
</evidence>
<comment type="caution">
    <text evidence="2">The sequence shown here is derived from an EMBL/GenBank/DDBJ whole genome shotgun (WGS) entry which is preliminary data.</text>
</comment>
<protein>
    <recommendedName>
        <fullName evidence="4">Phosphoglycerate mutase</fullName>
    </recommendedName>
</protein>
<keyword evidence="3" id="KW-1185">Reference proteome</keyword>
<feature type="chain" id="PRO_5001992324" description="Phosphoglycerate mutase" evidence="1">
    <location>
        <begin position="21"/>
        <end position="160"/>
    </location>
</feature>
<dbReference type="STRING" id="1121898.GCA_000422725_00032"/>
<reference evidence="2 3" key="1">
    <citation type="submission" date="2013-09" db="EMBL/GenBank/DDBJ databases">
        <authorList>
            <person name="Zeng Z."/>
            <person name="Chen C."/>
        </authorList>
    </citation>
    <scope>NUCLEOTIDE SEQUENCE [LARGE SCALE GENOMIC DNA]</scope>
    <source>
        <strain evidence="2 3">WB 4.1-42</strain>
    </source>
</reference>
<dbReference type="AlphaFoldDB" id="A0A0A2MGT5"/>
<organism evidence="2 3">
    <name type="scientific">Flavobacterium subsaxonicum WB 4.1-42 = DSM 21790</name>
    <dbReference type="NCBI Taxonomy" id="1121898"/>
    <lineage>
        <taxon>Bacteria</taxon>
        <taxon>Pseudomonadati</taxon>
        <taxon>Bacteroidota</taxon>
        <taxon>Flavobacteriia</taxon>
        <taxon>Flavobacteriales</taxon>
        <taxon>Flavobacteriaceae</taxon>
        <taxon>Flavobacterium</taxon>
    </lineage>
</organism>
<dbReference type="EMBL" id="JRLY01000014">
    <property type="protein sequence ID" value="KGO91882.1"/>
    <property type="molecule type" value="Genomic_DNA"/>
</dbReference>
<dbReference type="RefSeq" id="WP_026991539.1">
    <property type="nucleotide sequence ID" value="NZ_JRLY01000014.1"/>
</dbReference>
<dbReference type="Pfam" id="PF00300">
    <property type="entry name" value="His_Phos_1"/>
    <property type="match status" value="1"/>
</dbReference>
<evidence type="ECO:0000313" key="3">
    <source>
        <dbReference type="Proteomes" id="UP000030111"/>
    </source>
</evidence>
<dbReference type="SUPFAM" id="SSF53254">
    <property type="entry name" value="Phosphoglycerate mutase-like"/>
    <property type="match status" value="1"/>
</dbReference>
<name>A0A0A2MGT5_9FLAO</name>
<dbReference type="InterPro" id="IPR013078">
    <property type="entry name" value="His_Pase_superF_clade-1"/>
</dbReference>